<dbReference type="Gene3D" id="3.40.309.10">
    <property type="entry name" value="Aldehyde Dehydrogenase, Chain A, domain 2"/>
    <property type="match status" value="1"/>
</dbReference>
<evidence type="ECO:0000256" key="1">
    <source>
        <dbReference type="ARBA" id="ARBA00023002"/>
    </source>
</evidence>
<evidence type="ECO:0000256" key="3">
    <source>
        <dbReference type="RuleBase" id="RU003345"/>
    </source>
</evidence>
<sequence length="491" mass="51973">MDDTKLLIGGEWVSPPSAATFVTTDPADGTELAVCVEAGATEVDAAVAAARAALADPAWRDLPPAARARMLWRLADLLEEHCAELAEIESRDNGMPVGDARAFGVPAAAEHLRYFAGWCTKIEGAVAPVAFPDTLHYTRREPVGVCALIVPWNGPLLQACWKLAPALACGNTVILKPAEQTPLSALRLGELVREAGLPDGVVNILTGGPATGRLLVEHDGVDKVSFTGSTEVGRQIVRASAGNLKRLTLELGGKAPSIITDDVDLDAAVQGNVAGAMFNSGQVCAAFARLYVHRRRLDEFTEKFAAAAAAMPLGRGMDAGTRLGPLISEAHLARVDGYVRTAIDEGGEVVTGGQRAGGALAAGSFYEPTVVTGVTDDMTLAREEVFGPVVPIMPFDDYDEVVERSNALEYGLAASIWTQDLSTAHRLAARIRAGAIFINMLHVPDVAAPWGGFKASGWGREMGRYALDAYTEVKGVWTHLLDRADTTGREN</sequence>
<dbReference type="PANTHER" id="PTHR11699">
    <property type="entry name" value="ALDEHYDE DEHYDROGENASE-RELATED"/>
    <property type="match status" value="1"/>
</dbReference>
<dbReference type="EMBL" id="BAABAS010000007">
    <property type="protein sequence ID" value="GAA4233663.1"/>
    <property type="molecule type" value="Genomic_DNA"/>
</dbReference>
<dbReference type="Gene3D" id="3.40.605.10">
    <property type="entry name" value="Aldehyde Dehydrogenase, Chain A, domain 1"/>
    <property type="match status" value="1"/>
</dbReference>
<dbReference type="InterPro" id="IPR016161">
    <property type="entry name" value="Ald_DH/histidinol_DH"/>
</dbReference>
<name>A0ABP8C4N5_9ACTN</name>
<feature type="domain" description="Aldehyde dehydrogenase" evidence="4">
    <location>
        <begin position="12"/>
        <end position="475"/>
    </location>
</feature>
<evidence type="ECO:0000313" key="6">
    <source>
        <dbReference type="Proteomes" id="UP001501710"/>
    </source>
</evidence>
<evidence type="ECO:0000259" key="4">
    <source>
        <dbReference type="Pfam" id="PF00171"/>
    </source>
</evidence>
<dbReference type="Proteomes" id="UP001501710">
    <property type="component" value="Unassembled WGS sequence"/>
</dbReference>
<evidence type="ECO:0000313" key="5">
    <source>
        <dbReference type="EMBL" id="GAA4233663.1"/>
    </source>
</evidence>
<dbReference type="Pfam" id="PF00171">
    <property type="entry name" value="Aldedh"/>
    <property type="match status" value="1"/>
</dbReference>
<dbReference type="InterPro" id="IPR016162">
    <property type="entry name" value="Ald_DH_N"/>
</dbReference>
<dbReference type="InterPro" id="IPR016163">
    <property type="entry name" value="Ald_DH_C"/>
</dbReference>
<dbReference type="PROSITE" id="PS00687">
    <property type="entry name" value="ALDEHYDE_DEHYDR_GLU"/>
    <property type="match status" value="1"/>
</dbReference>
<keyword evidence="6" id="KW-1185">Reference proteome</keyword>
<gene>
    <name evidence="5" type="primary">dhaS_1</name>
    <name evidence="5" type="ORF">GCM10022254_36620</name>
</gene>
<comment type="caution">
    <text evidence="5">The sequence shown here is derived from an EMBL/GenBank/DDBJ whole genome shotgun (WGS) entry which is preliminary data.</text>
</comment>
<dbReference type="InterPro" id="IPR015590">
    <property type="entry name" value="Aldehyde_DH_dom"/>
</dbReference>
<proteinExistence type="inferred from homology"/>
<reference evidence="6" key="1">
    <citation type="journal article" date="2019" name="Int. J. Syst. Evol. Microbiol.">
        <title>The Global Catalogue of Microorganisms (GCM) 10K type strain sequencing project: providing services to taxonomists for standard genome sequencing and annotation.</title>
        <authorList>
            <consortium name="The Broad Institute Genomics Platform"/>
            <consortium name="The Broad Institute Genome Sequencing Center for Infectious Disease"/>
            <person name="Wu L."/>
            <person name="Ma J."/>
        </authorList>
    </citation>
    <scope>NUCLEOTIDE SEQUENCE [LARGE SCALE GENOMIC DNA]</scope>
    <source>
        <strain evidence="6">JCM 17440</strain>
    </source>
</reference>
<protein>
    <submittedName>
        <fullName evidence="5">Aldehyde dehydrogenase DhaS</fullName>
    </submittedName>
</protein>
<dbReference type="InterPro" id="IPR029510">
    <property type="entry name" value="Ald_DH_CS_GLU"/>
</dbReference>
<keyword evidence="1 3" id="KW-0560">Oxidoreductase</keyword>
<comment type="similarity">
    <text evidence="3">Belongs to the aldehyde dehydrogenase family.</text>
</comment>
<feature type="active site" evidence="2">
    <location>
        <position position="250"/>
    </location>
</feature>
<dbReference type="SUPFAM" id="SSF53720">
    <property type="entry name" value="ALDH-like"/>
    <property type="match status" value="1"/>
</dbReference>
<accession>A0ABP8C4N5</accession>
<dbReference type="RefSeq" id="WP_344898108.1">
    <property type="nucleotide sequence ID" value="NZ_BAABAS010000007.1"/>
</dbReference>
<evidence type="ECO:0000256" key="2">
    <source>
        <dbReference type="PROSITE-ProRule" id="PRU10007"/>
    </source>
</evidence>
<organism evidence="5 6">
    <name type="scientific">Actinomadura meridiana</name>
    <dbReference type="NCBI Taxonomy" id="559626"/>
    <lineage>
        <taxon>Bacteria</taxon>
        <taxon>Bacillati</taxon>
        <taxon>Actinomycetota</taxon>
        <taxon>Actinomycetes</taxon>
        <taxon>Streptosporangiales</taxon>
        <taxon>Thermomonosporaceae</taxon>
        <taxon>Actinomadura</taxon>
    </lineage>
</organism>